<accession>A0A1L8TP54</accession>
<dbReference type="InterPro" id="IPR036271">
    <property type="entry name" value="Tet_transcr_reg_TetR-rel_C_sf"/>
</dbReference>
<dbReference type="InterPro" id="IPR025996">
    <property type="entry name" value="MT1864/Rv1816-like_C"/>
</dbReference>
<dbReference type="STRING" id="249189.RV04_GL001281"/>
<dbReference type="RefSeq" id="WP_071857224.1">
    <property type="nucleotide sequence ID" value="NZ_JBHSHK010000001.1"/>
</dbReference>
<evidence type="ECO:0000256" key="2">
    <source>
        <dbReference type="ARBA" id="ARBA00023125"/>
    </source>
</evidence>
<sequence length="192" mass="22242">MKDTENSSQKRDLSKEKIINLYIKLTHEIGLNKVSFPRIAEKLEVKTPSLYNHFKNLDDLKIQTAIYLHQELNELLMKELVGKSKGEALLQYALTYRTFSKKFSSVYELLNTIPLMQNTGLSEAGAKSNQVLTKLLTSFDLSEEKTIVKSRSFRSMLHGYITLNQLGYFQNPRMDDDESFNLMIEEFISEMK</sequence>
<evidence type="ECO:0000256" key="3">
    <source>
        <dbReference type="ARBA" id="ARBA00023163"/>
    </source>
</evidence>
<reference evidence="6 7" key="1">
    <citation type="submission" date="2014-12" db="EMBL/GenBank/DDBJ databases">
        <title>Draft genome sequences of 29 type strains of Enterococci.</title>
        <authorList>
            <person name="Zhong Z."/>
            <person name="Sun Z."/>
            <person name="Liu W."/>
            <person name="Zhang W."/>
            <person name="Zhang H."/>
        </authorList>
    </citation>
    <scope>NUCLEOTIDE SEQUENCE [LARGE SCALE GENOMIC DNA]</scope>
    <source>
        <strain evidence="6 7">DSM 17122</strain>
    </source>
</reference>
<organism evidence="6 7">
    <name type="scientific">Enterococcus hermanniensis</name>
    <dbReference type="NCBI Taxonomy" id="249189"/>
    <lineage>
        <taxon>Bacteria</taxon>
        <taxon>Bacillati</taxon>
        <taxon>Bacillota</taxon>
        <taxon>Bacilli</taxon>
        <taxon>Lactobacillales</taxon>
        <taxon>Enterococcaceae</taxon>
        <taxon>Enterococcus</taxon>
    </lineage>
</organism>
<dbReference type="EMBL" id="JXKQ01000003">
    <property type="protein sequence ID" value="OJG46115.1"/>
    <property type="molecule type" value="Genomic_DNA"/>
</dbReference>
<dbReference type="GO" id="GO:0003677">
    <property type="term" value="F:DNA binding"/>
    <property type="evidence" value="ECO:0007669"/>
    <property type="project" value="UniProtKB-UniRule"/>
</dbReference>
<evidence type="ECO:0000313" key="7">
    <source>
        <dbReference type="Proteomes" id="UP000182077"/>
    </source>
</evidence>
<proteinExistence type="predicted"/>
<evidence type="ECO:0000259" key="5">
    <source>
        <dbReference type="PROSITE" id="PS50977"/>
    </source>
</evidence>
<dbReference type="Proteomes" id="UP000182077">
    <property type="component" value="Unassembled WGS sequence"/>
</dbReference>
<protein>
    <submittedName>
        <fullName evidence="6">Transcriptional regulator</fullName>
    </submittedName>
</protein>
<dbReference type="SUPFAM" id="SSF46689">
    <property type="entry name" value="Homeodomain-like"/>
    <property type="match status" value="1"/>
</dbReference>
<dbReference type="Pfam" id="PF00440">
    <property type="entry name" value="TetR_N"/>
    <property type="match status" value="1"/>
</dbReference>
<dbReference type="Gene3D" id="1.10.10.60">
    <property type="entry name" value="Homeodomain-like"/>
    <property type="match status" value="1"/>
</dbReference>
<gene>
    <name evidence="6" type="ORF">RV04_GL001281</name>
</gene>
<comment type="caution">
    <text evidence="6">The sequence shown here is derived from an EMBL/GenBank/DDBJ whole genome shotgun (WGS) entry which is preliminary data.</text>
</comment>
<feature type="DNA-binding region" description="H-T-H motif" evidence="4">
    <location>
        <begin position="35"/>
        <end position="54"/>
    </location>
</feature>
<dbReference type="InterPro" id="IPR001647">
    <property type="entry name" value="HTH_TetR"/>
</dbReference>
<keyword evidence="2 4" id="KW-0238">DNA-binding</keyword>
<evidence type="ECO:0000313" key="6">
    <source>
        <dbReference type="EMBL" id="OJG46115.1"/>
    </source>
</evidence>
<dbReference type="InterPro" id="IPR009057">
    <property type="entry name" value="Homeodomain-like_sf"/>
</dbReference>
<keyword evidence="7" id="KW-1185">Reference proteome</keyword>
<dbReference type="PROSITE" id="PS50977">
    <property type="entry name" value="HTH_TETR_2"/>
    <property type="match status" value="1"/>
</dbReference>
<evidence type="ECO:0000256" key="4">
    <source>
        <dbReference type="PROSITE-ProRule" id="PRU00335"/>
    </source>
</evidence>
<evidence type="ECO:0000256" key="1">
    <source>
        <dbReference type="ARBA" id="ARBA00023015"/>
    </source>
</evidence>
<dbReference type="OrthoDB" id="71867at2"/>
<keyword evidence="3" id="KW-0804">Transcription</keyword>
<keyword evidence="1" id="KW-0805">Transcription regulation</keyword>
<dbReference type="AlphaFoldDB" id="A0A1L8TP54"/>
<dbReference type="SUPFAM" id="SSF48498">
    <property type="entry name" value="Tetracyclin repressor-like, C-terminal domain"/>
    <property type="match status" value="1"/>
</dbReference>
<dbReference type="Gene3D" id="1.10.357.10">
    <property type="entry name" value="Tetracycline Repressor, domain 2"/>
    <property type="match status" value="1"/>
</dbReference>
<dbReference type="Pfam" id="PF13305">
    <property type="entry name" value="TetR_C_33"/>
    <property type="match status" value="1"/>
</dbReference>
<feature type="domain" description="HTH tetR-type" evidence="5">
    <location>
        <begin position="12"/>
        <end position="72"/>
    </location>
</feature>
<name>A0A1L8TP54_9ENTE</name>